<gene>
    <name evidence="1" type="ordered locus">LHK_03145</name>
</gene>
<dbReference type="AlphaFoldDB" id="C1D689"/>
<dbReference type="HOGENOM" id="CLU_3345233_0_0_4"/>
<accession>C1D689</accession>
<reference evidence="1 2" key="1">
    <citation type="journal article" date="2009" name="PLoS Genet.">
        <title>The complete genome and proteome of Laribacter hongkongensis reveal potential mechanisms for adaptations to different temperatures and habitats.</title>
        <authorList>
            <person name="Woo P.C."/>
            <person name="Lau S.K."/>
            <person name="Tse H."/>
            <person name="Teng J.L."/>
            <person name="Curreem S.O."/>
            <person name="Tsang A.K."/>
            <person name="Fan R.Y."/>
            <person name="Wong G.K."/>
            <person name="Huang Y."/>
            <person name="Loman N.J."/>
            <person name="Snyder L.A."/>
            <person name="Cai J.J."/>
            <person name="Huang J.D."/>
            <person name="Mak W."/>
            <person name="Pallen M.J."/>
            <person name="Lok S."/>
            <person name="Yuen K.Y."/>
        </authorList>
    </citation>
    <scope>NUCLEOTIDE SEQUENCE [LARGE SCALE GENOMIC DNA]</scope>
    <source>
        <strain evidence="1 2">HLHK9</strain>
    </source>
</reference>
<protein>
    <submittedName>
        <fullName evidence="1">Uncharacterized protein</fullName>
    </submittedName>
</protein>
<evidence type="ECO:0000313" key="2">
    <source>
        <dbReference type="Proteomes" id="UP000002010"/>
    </source>
</evidence>
<dbReference type="Proteomes" id="UP000002010">
    <property type="component" value="Chromosome"/>
</dbReference>
<name>C1D689_LARHH</name>
<organism evidence="1 2">
    <name type="scientific">Laribacter hongkongensis (strain HLHK9)</name>
    <dbReference type="NCBI Taxonomy" id="557598"/>
    <lineage>
        <taxon>Bacteria</taxon>
        <taxon>Pseudomonadati</taxon>
        <taxon>Pseudomonadota</taxon>
        <taxon>Betaproteobacteria</taxon>
        <taxon>Neisseriales</taxon>
        <taxon>Aquaspirillaceae</taxon>
        <taxon>Laribacter</taxon>
    </lineage>
</organism>
<sequence>MRAGGTAVGWHFTCGCRELFDKGRHAVNHHYIDSCLL</sequence>
<keyword evidence="2" id="KW-1185">Reference proteome</keyword>
<dbReference type="EMBL" id="CP001154">
    <property type="protein sequence ID" value="ACO76123.1"/>
    <property type="molecule type" value="Genomic_DNA"/>
</dbReference>
<dbReference type="PROSITE" id="PS51257">
    <property type="entry name" value="PROKAR_LIPOPROTEIN"/>
    <property type="match status" value="1"/>
</dbReference>
<evidence type="ECO:0000313" key="1">
    <source>
        <dbReference type="EMBL" id="ACO76123.1"/>
    </source>
</evidence>
<dbReference type="KEGG" id="lhk:LHK_03145"/>
<proteinExistence type="predicted"/>